<keyword evidence="11" id="KW-1185">Reference proteome</keyword>
<accession>A0A239J1B0</accession>
<dbReference type="AlphaFoldDB" id="A0A239J1B0"/>
<dbReference type="InterPro" id="IPR003018">
    <property type="entry name" value="GAF"/>
</dbReference>
<gene>
    <name evidence="10" type="ORF">SAMN06295955_10940</name>
</gene>
<evidence type="ECO:0000256" key="2">
    <source>
        <dbReference type="ARBA" id="ARBA00012438"/>
    </source>
</evidence>
<dbReference type="InterPro" id="IPR029016">
    <property type="entry name" value="GAF-like_dom_sf"/>
</dbReference>
<name>A0A239J1B0_9SPHN</name>
<proteinExistence type="predicted"/>
<dbReference type="Pfam" id="PF07536">
    <property type="entry name" value="HWE_HK"/>
    <property type="match status" value="1"/>
</dbReference>
<evidence type="ECO:0000256" key="3">
    <source>
        <dbReference type="ARBA" id="ARBA00022553"/>
    </source>
</evidence>
<sequence length="532" mass="59465">MGQTAPVARLSGCQAFVGTNFMAQRPGKNRDAAASRGEGRNVADGGDRDADFNERRRLTTLRDYHILDTRPEPAFDRVTKLVADLFEVPIALISFVDDRRLWFKSAYGLDAPEKPRDISFCQQMIAGDQPLVVADAAEDARFRGNVLVTGDPYVRFYAGVPLRAHNGLILGSLCIIDTKPRAAFGPRELARLEDFAAIIMGEAELRRAAVERDEARQMLERALDFSCIASWQFDPRTDDLRWRGATAELWGADFETALSTGAGFFARVHPDDREAVRRILDESIDSGDPYATEYRINHPERGVRWISARGDWDVRANDAMLTGICVDITEQKSRQETANLLMRELHHRMRNLFATVSAIISLTRHSAGDVEDYVERINSRLDALNRAQNVLLGANFMTGSMHALMREVEAGFPRVRWAGPDLVLPENALVAMALLFNELATNAVKHGALSNDSGRVDVRWTQDEGDAEDRKFRLSWRESGGTGMVVAPDRTSFGTLLMERSVRNNLGGTIERHWEPTGLVVDIALPARWREA</sequence>
<dbReference type="InterPro" id="IPR036890">
    <property type="entry name" value="HATPase_C_sf"/>
</dbReference>
<dbReference type="InterPro" id="IPR013655">
    <property type="entry name" value="PAS_fold_3"/>
</dbReference>
<dbReference type="InterPro" id="IPR011102">
    <property type="entry name" value="Sig_transdc_His_kinase_HWE"/>
</dbReference>
<keyword evidence="7" id="KW-0067">ATP-binding</keyword>
<dbReference type="SMART" id="SM00065">
    <property type="entry name" value="GAF"/>
    <property type="match status" value="1"/>
</dbReference>
<keyword evidence="6 10" id="KW-0418">Kinase</keyword>
<reference evidence="10 11" key="1">
    <citation type="submission" date="2017-06" db="EMBL/GenBank/DDBJ databases">
        <authorList>
            <person name="Kim H.J."/>
            <person name="Triplett B.A."/>
        </authorList>
    </citation>
    <scope>NUCLEOTIDE SEQUENCE [LARGE SCALE GENOMIC DNA]</scope>
    <source>
        <strain evidence="10 11">DS15</strain>
    </source>
</reference>
<dbReference type="InterPro" id="IPR035965">
    <property type="entry name" value="PAS-like_dom_sf"/>
</dbReference>
<protein>
    <recommendedName>
        <fullName evidence="2">histidine kinase</fullName>
        <ecNumber evidence="2">2.7.13.3</ecNumber>
    </recommendedName>
</protein>
<keyword evidence="5" id="KW-0547">Nucleotide-binding</keyword>
<dbReference type="CDD" id="cd00130">
    <property type="entry name" value="PAS"/>
    <property type="match status" value="1"/>
</dbReference>
<dbReference type="PROSITE" id="PS50112">
    <property type="entry name" value="PAS"/>
    <property type="match status" value="1"/>
</dbReference>
<dbReference type="EMBL" id="FZPA01000009">
    <property type="protein sequence ID" value="SNS99836.1"/>
    <property type="molecule type" value="Genomic_DNA"/>
</dbReference>
<feature type="domain" description="PAS" evidence="9">
    <location>
        <begin position="215"/>
        <end position="287"/>
    </location>
</feature>
<evidence type="ECO:0000313" key="10">
    <source>
        <dbReference type="EMBL" id="SNS99836.1"/>
    </source>
</evidence>
<dbReference type="Gene3D" id="3.30.450.40">
    <property type="match status" value="1"/>
</dbReference>
<evidence type="ECO:0000256" key="8">
    <source>
        <dbReference type="SAM" id="MobiDB-lite"/>
    </source>
</evidence>
<dbReference type="GO" id="GO:0005524">
    <property type="term" value="F:ATP binding"/>
    <property type="evidence" value="ECO:0007669"/>
    <property type="project" value="UniProtKB-KW"/>
</dbReference>
<keyword evidence="4" id="KW-0808">Transferase</keyword>
<dbReference type="InterPro" id="IPR000014">
    <property type="entry name" value="PAS"/>
</dbReference>
<dbReference type="Gene3D" id="3.30.565.10">
    <property type="entry name" value="Histidine kinase-like ATPase, C-terminal domain"/>
    <property type="match status" value="1"/>
</dbReference>
<dbReference type="GO" id="GO:0004673">
    <property type="term" value="F:protein histidine kinase activity"/>
    <property type="evidence" value="ECO:0007669"/>
    <property type="project" value="UniProtKB-EC"/>
</dbReference>
<evidence type="ECO:0000313" key="11">
    <source>
        <dbReference type="Proteomes" id="UP000198339"/>
    </source>
</evidence>
<evidence type="ECO:0000256" key="5">
    <source>
        <dbReference type="ARBA" id="ARBA00022741"/>
    </source>
</evidence>
<dbReference type="Pfam" id="PF01590">
    <property type="entry name" value="GAF"/>
    <property type="match status" value="1"/>
</dbReference>
<evidence type="ECO:0000256" key="4">
    <source>
        <dbReference type="ARBA" id="ARBA00022679"/>
    </source>
</evidence>
<dbReference type="SUPFAM" id="SSF55874">
    <property type="entry name" value="ATPase domain of HSP90 chaperone/DNA topoisomerase II/histidine kinase"/>
    <property type="match status" value="1"/>
</dbReference>
<evidence type="ECO:0000256" key="1">
    <source>
        <dbReference type="ARBA" id="ARBA00000085"/>
    </source>
</evidence>
<dbReference type="PANTHER" id="PTHR43102:SF2">
    <property type="entry name" value="GAF DOMAIN-CONTAINING PROTEIN"/>
    <property type="match status" value="1"/>
</dbReference>
<feature type="region of interest" description="Disordered" evidence="8">
    <location>
        <begin position="26"/>
        <end position="50"/>
    </location>
</feature>
<feature type="compositionally biased region" description="Basic and acidic residues" evidence="8">
    <location>
        <begin position="28"/>
        <end position="50"/>
    </location>
</feature>
<dbReference type="SUPFAM" id="SSF55781">
    <property type="entry name" value="GAF domain-like"/>
    <property type="match status" value="1"/>
</dbReference>
<dbReference type="Gene3D" id="2.10.70.100">
    <property type="match status" value="1"/>
</dbReference>
<evidence type="ECO:0000256" key="7">
    <source>
        <dbReference type="ARBA" id="ARBA00022840"/>
    </source>
</evidence>
<dbReference type="PANTHER" id="PTHR43102">
    <property type="entry name" value="SLR1143 PROTEIN"/>
    <property type="match status" value="1"/>
</dbReference>
<dbReference type="Gene3D" id="3.30.450.20">
    <property type="entry name" value="PAS domain"/>
    <property type="match status" value="1"/>
</dbReference>
<dbReference type="Proteomes" id="UP000198339">
    <property type="component" value="Unassembled WGS sequence"/>
</dbReference>
<dbReference type="Pfam" id="PF08447">
    <property type="entry name" value="PAS_3"/>
    <property type="match status" value="1"/>
</dbReference>
<keyword evidence="3" id="KW-0597">Phosphoprotein</keyword>
<comment type="catalytic activity">
    <reaction evidence="1">
        <text>ATP + protein L-histidine = ADP + protein N-phospho-L-histidine.</text>
        <dbReference type="EC" id="2.7.13.3"/>
    </reaction>
</comment>
<dbReference type="SUPFAM" id="SSF55785">
    <property type="entry name" value="PYP-like sensor domain (PAS domain)"/>
    <property type="match status" value="1"/>
</dbReference>
<dbReference type="EC" id="2.7.13.3" evidence="2"/>
<evidence type="ECO:0000259" key="9">
    <source>
        <dbReference type="PROSITE" id="PS50112"/>
    </source>
</evidence>
<dbReference type="SMART" id="SM00911">
    <property type="entry name" value="HWE_HK"/>
    <property type="match status" value="1"/>
</dbReference>
<evidence type="ECO:0000256" key="6">
    <source>
        <dbReference type="ARBA" id="ARBA00022777"/>
    </source>
</evidence>
<organism evidence="10 11">
    <name type="scientific">Sphingopyxis indica</name>
    <dbReference type="NCBI Taxonomy" id="436663"/>
    <lineage>
        <taxon>Bacteria</taxon>
        <taxon>Pseudomonadati</taxon>
        <taxon>Pseudomonadota</taxon>
        <taxon>Alphaproteobacteria</taxon>
        <taxon>Sphingomonadales</taxon>
        <taxon>Sphingomonadaceae</taxon>
        <taxon>Sphingopyxis</taxon>
    </lineage>
</organism>